<evidence type="ECO:0000313" key="2">
    <source>
        <dbReference type="EMBL" id="KAJ3481480.1"/>
    </source>
</evidence>
<feature type="compositionally biased region" description="Low complexity" evidence="1">
    <location>
        <begin position="399"/>
        <end position="414"/>
    </location>
</feature>
<organism evidence="2 3">
    <name type="scientific">Meripilus lineatus</name>
    <dbReference type="NCBI Taxonomy" id="2056292"/>
    <lineage>
        <taxon>Eukaryota</taxon>
        <taxon>Fungi</taxon>
        <taxon>Dikarya</taxon>
        <taxon>Basidiomycota</taxon>
        <taxon>Agaricomycotina</taxon>
        <taxon>Agaricomycetes</taxon>
        <taxon>Polyporales</taxon>
        <taxon>Meripilaceae</taxon>
        <taxon>Meripilus</taxon>
    </lineage>
</organism>
<feature type="compositionally biased region" description="Acidic residues" evidence="1">
    <location>
        <begin position="574"/>
        <end position="585"/>
    </location>
</feature>
<gene>
    <name evidence="2" type="ORF">NLI96_g7624</name>
</gene>
<keyword evidence="3" id="KW-1185">Reference proteome</keyword>
<feature type="compositionally biased region" description="Polar residues" evidence="1">
    <location>
        <begin position="439"/>
        <end position="452"/>
    </location>
</feature>
<feature type="compositionally biased region" description="Polar residues" evidence="1">
    <location>
        <begin position="1"/>
        <end position="13"/>
    </location>
</feature>
<feature type="compositionally biased region" description="Polar residues" evidence="1">
    <location>
        <begin position="326"/>
        <end position="343"/>
    </location>
</feature>
<feature type="compositionally biased region" description="Gly residues" evidence="1">
    <location>
        <begin position="639"/>
        <end position="649"/>
    </location>
</feature>
<evidence type="ECO:0000256" key="1">
    <source>
        <dbReference type="SAM" id="MobiDB-lite"/>
    </source>
</evidence>
<dbReference type="Proteomes" id="UP001212997">
    <property type="component" value="Unassembled WGS sequence"/>
</dbReference>
<comment type="caution">
    <text evidence="2">The sequence shown here is derived from an EMBL/GenBank/DDBJ whole genome shotgun (WGS) entry which is preliminary data.</text>
</comment>
<feature type="compositionally biased region" description="Polar residues" evidence="1">
    <location>
        <begin position="365"/>
        <end position="377"/>
    </location>
</feature>
<reference evidence="2" key="1">
    <citation type="submission" date="2022-07" db="EMBL/GenBank/DDBJ databases">
        <title>Genome Sequence of Physisporinus lineatus.</title>
        <authorList>
            <person name="Buettner E."/>
        </authorList>
    </citation>
    <scope>NUCLEOTIDE SEQUENCE</scope>
    <source>
        <strain evidence="2">VT162</strain>
    </source>
</reference>
<dbReference type="EMBL" id="JANAWD010000319">
    <property type="protein sequence ID" value="KAJ3481480.1"/>
    <property type="molecule type" value="Genomic_DNA"/>
</dbReference>
<feature type="region of interest" description="Disordered" evidence="1">
    <location>
        <begin position="1"/>
        <end position="883"/>
    </location>
</feature>
<feature type="compositionally biased region" description="Low complexity" evidence="1">
    <location>
        <begin position="1047"/>
        <end position="1089"/>
    </location>
</feature>
<feature type="compositionally biased region" description="Gly residues" evidence="1">
    <location>
        <begin position="709"/>
        <end position="719"/>
    </location>
</feature>
<feature type="compositionally biased region" description="Polar residues" evidence="1">
    <location>
        <begin position="196"/>
        <end position="215"/>
    </location>
</feature>
<feature type="compositionally biased region" description="Polar residues" evidence="1">
    <location>
        <begin position="827"/>
        <end position="836"/>
    </location>
</feature>
<feature type="compositionally biased region" description="Basic and acidic residues" evidence="1">
    <location>
        <begin position="743"/>
        <end position="766"/>
    </location>
</feature>
<name>A0AAD5V0G2_9APHY</name>
<feature type="compositionally biased region" description="Polar residues" evidence="1">
    <location>
        <begin position="767"/>
        <end position="777"/>
    </location>
</feature>
<feature type="compositionally biased region" description="Low complexity" evidence="1">
    <location>
        <begin position="344"/>
        <end position="359"/>
    </location>
</feature>
<protein>
    <recommendedName>
        <fullName evidence="4">F-box domain-containing protein</fullName>
    </recommendedName>
</protein>
<feature type="compositionally biased region" description="Low complexity" evidence="1">
    <location>
        <begin position="463"/>
        <end position="473"/>
    </location>
</feature>
<accession>A0AAD5V0G2</accession>
<feature type="compositionally biased region" description="Low complexity" evidence="1">
    <location>
        <begin position="595"/>
        <end position="608"/>
    </location>
</feature>
<feature type="region of interest" description="Disordered" evidence="1">
    <location>
        <begin position="1023"/>
        <end position="1097"/>
    </location>
</feature>
<proteinExistence type="predicted"/>
<feature type="compositionally biased region" description="Pro residues" evidence="1">
    <location>
        <begin position="254"/>
        <end position="270"/>
    </location>
</feature>
<evidence type="ECO:0008006" key="4">
    <source>
        <dbReference type="Google" id="ProtNLM"/>
    </source>
</evidence>
<feature type="compositionally biased region" description="Polar residues" evidence="1">
    <location>
        <begin position="70"/>
        <end position="80"/>
    </location>
</feature>
<feature type="compositionally biased region" description="Basic and acidic residues" evidence="1">
    <location>
        <begin position="421"/>
        <end position="430"/>
    </location>
</feature>
<feature type="compositionally biased region" description="Pro residues" evidence="1">
    <location>
        <begin position="609"/>
        <end position="622"/>
    </location>
</feature>
<sequence>MSLTAKPTTTNQAARAPTADKGSKITRVPSRPEQSIRVINPPSRKSSRNVLPNQAYHDHAHHTTPPLPANPSTTASQPLFTNDHPRTFAPSQTPPAVTRSPSPPVPVRADLGRAHYHTHHTQPTRLNHEPPSPPPLPPTPKIPQTEPPPRSEIRKVPSQTQVTKERPRVVQPVALPQTYVQTYDDDDEYDPFRAVQTITKSQPPPARTQNAQSRLTAAAKEPIVQGNSAPLPLLDASSQKKLPRPPQSSQLQSSPPPTRTAPTPAKPPLSSPSLVRKKYSPLAAFGLPTPQSESTGTSDSQSAASLSQDQLRDAPQPPFDVGGTATPDQNSTLLVKSVPSDTTPLPISSKPSLSSYLEASDVRSGETSSADTRSYNDVPSDPSTHEPRSRVRNPSNKTSVQDSQSRSVRRVAAAPKNRSRHPAESVEHSKAVPAPAPSETPTRFQSSSQLLTDSHDSAPEDNSTSQTSSSLQSDEMPSRISISLPKPSLPLKMKRKSRSQAATTTTTTTTTPIVAATPPESPKRESQQQPPAQKMDELPTPASQPRNPHRKGPPIRGRPLIFAAMAANPQAAEIVEDISSEDMFEEVPAPNEYSQQQQLQLQQLQPPVDQTPPPSQPYPSPKSPTTELKPSKSKKASGGSSGQGQGQGYGEPEQPRRRRKLSKATKPSFLNESGGSHSHGVELLQGTAGRHGERPHTPPVNGSNSQGGNDVGGGGGGVLGSPFQLQETTQKSSEKMGHHRRTKSSDHAKLLKRNRDGFKTLTDKQMQKLNKGNSPQDVHTLVQGFPFPRPMAQAQAQTPVTHDQDDQHHHRQLPTPPSHSPDISAHDPTQPTHLQSPPTPPSSDEFVYTRARRQTYPLDRTPSQTSDRLRSDHFDEELQPPPPPPKYYPLAKHIEEPGLLANVLCYLSYFEWCTVAVVSREIREVMYTKRELVELVLERYLRTVGYERWVWRHHDPLLLNLDDLTAYMRGVSIPSHQYARVAEGYLQPNSTVDPRTVRDLAASCRAFTRVVLRLRAQAEAEAEHNARIAATPPTTHSGSPSPPPLPSKNGNGNGSSHTHPPVTNVTNVTKAKGAMSRPPSRAPSPTTSMFSHSNSHANNVAPSQKVVVPVPVNTFRSPLFRPRRAPLLQVFVPSPEGDWLSDPSVIECEMELKRAGALKLLRAGDIIWDIAVGDEGNVGRMVWDGSYLLDLDYTWTRAGDLPRYLPALAFPPSYFHRVIRTMGSGNPVVHIDLAPWAEQIAANLQLLTDRMRTETPQGGQHTVVRWVNRSSFTIRPQPGTKCIRIPVPKSAGPGPSPTGAWVIDPGWYGTVVVETEGTNEGLADLQERCKGAFPVRAVGASPYGNGGGNAVPGTMREDRRTVFRILREKSRPGEIWLRAVREKERLLP</sequence>
<feature type="compositionally biased region" description="Pro residues" evidence="1">
    <location>
        <begin position="130"/>
        <end position="148"/>
    </location>
</feature>
<feature type="compositionally biased region" description="Low complexity" evidence="1">
    <location>
        <begin position="298"/>
        <end position="309"/>
    </location>
</feature>
<evidence type="ECO:0000313" key="3">
    <source>
        <dbReference type="Proteomes" id="UP001212997"/>
    </source>
</evidence>